<sequence>MFPYDCFEHHRSITSRALCACYRRRRRPEYSSLAPWQGRGRSLSAKEITQLCHDWDTLRDAALAMARSATDRGIRTTLDQAMEIFNLNSAELEAGR</sequence>
<gene>
    <name evidence="1" type="ORF">FQA45_10165</name>
</gene>
<keyword evidence="2" id="KW-1185">Reference proteome</keyword>
<protein>
    <submittedName>
        <fullName evidence="1">Uncharacterized protein</fullName>
    </submittedName>
</protein>
<accession>A0ABX5YAH3</accession>
<dbReference type="Proteomes" id="UP000320717">
    <property type="component" value="Chromosome"/>
</dbReference>
<proteinExistence type="predicted"/>
<reference evidence="1 2" key="1">
    <citation type="submission" date="2019-07" db="EMBL/GenBank/DDBJ databases">
        <title>Complete Genome Sequence of drought tolerant Plant Growth-Promoting Rhizobacterium Glutamicibacter halophytocola DR408.</title>
        <authorList>
            <person name="Nishu S.D."/>
            <person name="Lee T.K."/>
        </authorList>
    </citation>
    <scope>NUCLEOTIDE SEQUENCE [LARGE SCALE GENOMIC DNA]</scope>
    <source>
        <strain evidence="1 2">DR408</strain>
    </source>
</reference>
<name>A0ABX5YAH3_9MICC</name>
<dbReference type="EMBL" id="CP042260">
    <property type="protein sequence ID" value="QDY66657.1"/>
    <property type="molecule type" value="Genomic_DNA"/>
</dbReference>
<evidence type="ECO:0000313" key="2">
    <source>
        <dbReference type="Proteomes" id="UP000320717"/>
    </source>
</evidence>
<organism evidence="1 2">
    <name type="scientific">Glutamicibacter halophytocola</name>
    <dbReference type="NCBI Taxonomy" id="1933880"/>
    <lineage>
        <taxon>Bacteria</taxon>
        <taxon>Bacillati</taxon>
        <taxon>Actinomycetota</taxon>
        <taxon>Actinomycetes</taxon>
        <taxon>Micrococcales</taxon>
        <taxon>Micrococcaceae</taxon>
        <taxon>Glutamicibacter</taxon>
    </lineage>
</organism>
<evidence type="ECO:0000313" key="1">
    <source>
        <dbReference type="EMBL" id="QDY66657.1"/>
    </source>
</evidence>